<dbReference type="InterPro" id="IPR036366">
    <property type="entry name" value="PGBDSf"/>
</dbReference>
<dbReference type="EMBL" id="JAVREQ010000001">
    <property type="protein sequence ID" value="MDT0377572.1"/>
    <property type="molecule type" value="Genomic_DNA"/>
</dbReference>
<reference evidence="5" key="1">
    <citation type="submission" date="2023-07" db="EMBL/GenBank/DDBJ databases">
        <title>30 novel species of actinomycetes from the DSMZ collection.</title>
        <authorList>
            <person name="Nouioui I."/>
        </authorList>
    </citation>
    <scope>NUCLEOTIDE SEQUENCE [LARGE SCALE GENOMIC DNA]</scope>
    <source>
        <strain evidence="5">DSM 42041</strain>
    </source>
</reference>
<protein>
    <submittedName>
        <fullName evidence="4">M15 family metallopeptidase</fullName>
    </submittedName>
</protein>
<dbReference type="Gene3D" id="1.10.101.10">
    <property type="entry name" value="PGBD-like superfamily/PGBD"/>
    <property type="match status" value="1"/>
</dbReference>
<feature type="domain" description="Peptidase M15A C-terminal" evidence="3">
    <location>
        <begin position="119"/>
        <end position="235"/>
    </location>
</feature>
<feature type="signal peptide" evidence="1">
    <location>
        <begin position="1"/>
        <end position="29"/>
    </location>
</feature>
<keyword evidence="1" id="KW-0732">Signal</keyword>
<dbReference type="InterPro" id="IPR009045">
    <property type="entry name" value="Zn_M74/Hedgehog-like"/>
</dbReference>
<proteinExistence type="predicted"/>
<comment type="caution">
    <text evidence="4">The sequence shown here is derived from an EMBL/GenBank/DDBJ whole genome shotgun (WGS) entry which is preliminary data.</text>
</comment>
<dbReference type="Pfam" id="PF08291">
    <property type="entry name" value="Peptidase_M15_3"/>
    <property type="match status" value="1"/>
</dbReference>
<accession>A0ABU2NM77</accession>
<dbReference type="Pfam" id="PF01471">
    <property type="entry name" value="PG_binding_1"/>
    <property type="match status" value="1"/>
</dbReference>
<gene>
    <name evidence="4" type="ORF">RM572_02130</name>
</gene>
<dbReference type="RefSeq" id="WP_311671529.1">
    <property type="nucleotide sequence ID" value="NZ_JAVREQ010000001.1"/>
</dbReference>
<evidence type="ECO:0000256" key="1">
    <source>
        <dbReference type="SAM" id="SignalP"/>
    </source>
</evidence>
<feature type="domain" description="Peptidoglycan binding-like" evidence="2">
    <location>
        <begin position="49"/>
        <end position="106"/>
    </location>
</feature>
<dbReference type="InterPro" id="IPR002477">
    <property type="entry name" value="Peptidoglycan-bd-like"/>
</dbReference>
<name>A0ABU2NM77_9ACTN</name>
<dbReference type="SUPFAM" id="SSF47090">
    <property type="entry name" value="PGBD-like"/>
    <property type="match status" value="1"/>
</dbReference>
<dbReference type="InterPro" id="IPR013230">
    <property type="entry name" value="Peptidase_M15A_C"/>
</dbReference>
<evidence type="ECO:0000313" key="4">
    <source>
        <dbReference type="EMBL" id="MDT0377572.1"/>
    </source>
</evidence>
<sequence length="248" mass="26027">MTRRHRGLRAALAAAMLVAGGVTVNVATAEPAVADSCYTWNRNLSRGASGSDVAQLQERIAGWAASGQNIAIDGAFGPATEAALKRFQSAYGLSADGVAGPNTYSKIYSLQDGDCSPVHFNFSEFDDSCGENDFTGGRVSAAAAKQNIRRIMWQLEALRHKLGDRPIVITSGFRSVSCNSSVGGSSSSLHMSGQAADLGLGSGPSQCSMYNTAKTSGFEEILSQGYPGHNDHTHVGNKGSRFWSAPNC</sequence>
<feature type="chain" id="PRO_5047100940" evidence="1">
    <location>
        <begin position="30"/>
        <end position="248"/>
    </location>
</feature>
<dbReference type="SUPFAM" id="SSF55166">
    <property type="entry name" value="Hedgehog/DD-peptidase"/>
    <property type="match status" value="1"/>
</dbReference>
<evidence type="ECO:0000259" key="3">
    <source>
        <dbReference type="Pfam" id="PF08291"/>
    </source>
</evidence>
<evidence type="ECO:0000259" key="2">
    <source>
        <dbReference type="Pfam" id="PF01471"/>
    </source>
</evidence>
<organism evidence="4 5">
    <name type="scientific">Streptomyces hazeniae</name>
    <dbReference type="NCBI Taxonomy" id="3075538"/>
    <lineage>
        <taxon>Bacteria</taxon>
        <taxon>Bacillati</taxon>
        <taxon>Actinomycetota</taxon>
        <taxon>Actinomycetes</taxon>
        <taxon>Kitasatosporales</taxon>
        <taxon>Streptomycetaceae</taxon>
        <taxon>Streptomyces</taxon>
    </lineage>
</organism>
<dbReference type="Gene3D" id="3.30.1380.10">
    <property type="match status" value="1"/>
</dbReference>
<dbReference type="InterPro" id="IPR036365">
    <property type="entry name" value="PGBD-like_sf"/>
</dbReference>
<evidence type="ECO:0000313" key="5">
    <source>
        <dbReference type="Proteomes" id="UP001183414"/>
    </source>
</evidence>
<dbReference type="Proteomes" id="UP001183414">
    <property type="component" value="Unassembled WGS sequence"/>
</dbReference>
<keyword evidence="5" id="KW-1185">Reference proteome</keyword>